<evidence type="ECO:0000256" key="1">
    <source>
        <dbReference type="SAM" id="MobiDB-lite"/>
    </source>
</evidence>
<dbReference type="InterPro" id="IPR006497">
    <property type="entry name" value="Phage_lambda_VrpO_N"/>
</dbReference>
<dbReference type="EMBL" id="JAPEQW010000059">
    <property type="protein sequence ID" value="MCW8041198.1"/>
    <property type="molecule type" value="Genomic_DNA"/>
</dbReference>
<evidence type="ECO:0000313" key="4">
    <source>
        <dbReference type="Proteomes" id="UP001209682"/>
    </source>
</evidence>
<gene>
    <name evidence="3" type="ORF">OKC24_18930</name>
</gene>
<dbReference type="RefSeq" id="WP_265466210.1">
    <property type="nucleotide sequence ID" value="NZ_JAPEQW010000059.1"/>
</dbReference>
<protein>
    <submittedName>
        <fullName evidence="3">Replication protein</fullName>
    </submittedName>
</protein>
<evidence type="ECO:0000259" key="2">
    <source>
        <dbReference type="Pfam" id="PF04492"/>
    </source>
</evidence>
<feature type="region of interest" description="Disordered" evidence="1">
    <location>
        <begin position="103"/>
        <end position="189"/>
    </location>
</feature>
<sequence length="189" mass="20653">MSNFISNAFMMPNDLIDKGYMAKMKGAALPCYLFIVRKTRGWNKSADNISTSQLVEATGYKKDAVLAGIDLLIEMGIVEKVSFQNRPSKYTLTDNIVAVGNIDSDNSASGKTDTKPKSAIGKTDTAVGNSDSNLSEIPTHNNNIKTTNTKTREGASENPCIPEKQNSESEENSVERTLKIWTPNLDDLN</sequence>
<organism evidence="3 4">
    <name type="scientific">Acinetobacter entericus</name>
    <dbReference type="NCBI Taxonomy" id="2989714"/>
    <lineage>
        <taxon>Bacteria</taxon>
        <taxon>Pseudomonadati</taxon>
        <taxon>Pseudomonadota</taxon>
        <taxon>Gammaproteobacteria</taxon>
        <taxon>Moraxellales</taxon>
        <taxon>Moraxellaceae</taxon>
        <taxon>Acinetobacter</taxon>
    </lineage>
</organism>
<feature type="domain" description="Bacteriophage lambda Replication protein O N-terminal" evidence="2">
    <location>
        <begin position="11"/>
        <end position="82"/>
    </location>
</feature>
<proteinExistence type="predicted"/>
<reference evidence="3 4" key="1">
    <citation type="submission" date="2022-11" db="EMBL/GenBank/DDBJ databases">
        <title>Acinetobacter entericus sp. nov., isolated from the gut of the plastic-eating larvae of the Coleoptera insect Zophobas atratus.</title>
        <authorList>
            <person name="Dong X."/>
            <person name="Yang Y."/>
        </authorList>
    </citation>
    <scope>NUCLEOTIDE SEQUENCE [LARGE SCALE GENOMIC DNA]</scope>
    <source>
        <strain evidence="3 4">BIT-DXN8</strain>
    </source>
</reference>
<evidence type="ECO:0000313" key="3">
    <source>
        <dbReference type="EMBL" id="MCW8041198.1"/>
    </source>
</evidence>
<dbReference type="Pfam" id="PF04492">
    <property type="entry name" value="Phage_rep_O"/>
    <property type="match status" value="1"/>
</dbReference>
<dbReference type="Proteomes" id="UP001209682">
    <property type="component" value="Unassembled WGS sequence"/>
</dbReference>
<dbReference type="Gene3D" id="1.10.10.10">
    <property type="entry name" value="Winged helix-like DNA-binding domain superfamily/Winged helix DNA-binding domain"/>
    <property type="match status" value="1"/>
</dbReference>
<keyword evidence="4" id="KW-1185">Reference proteome</keyword>
<feature type="compositionally biased region" description="Polar residues" evidence="1">
    <location>
        <begin position="126"/>
        <end position="140"/>
    </location>
</feature>
<accession>A0ABT3NNT0</accession>
<feature type="non-terminal residue" evidence="3">
    <location>
        <position position="189"/>
    </location>
</feature>
<dbReference type="InterPro" id="IPR036388">
    <property type="entry name" value="WH-like_DNA-bd_sf"/>
</dbReference>
<name>A0ABT3NNT0_9GAMM</name>
<comment type="caution">
    <text evidence="3">The sequence shown here is derived from an EMBL/GenBank/DDBJ whole genome shotgun (WGS) entry which is preliminary data.</text>
</comment>